<evidence type="ECO:0000259" key="1">
    <source>
        <dbReference type="Pfam" id="PF03372"/>
    </source>
</evidence>
<dbReference type="GO" id="GO:0003824">
    <property type="term" value="F:catalytic activity"/>
    <property type="evidence" value="ECO:0007669"/>
    <property type="project" value="InterPro"/>
</dbReference>
<comment type="caution">
    <text evidence="2">The sequence shown here is derived from an EMBL/GenBank/DDBJ whole genome shotgun (WGS) entry which is preliminary data.</text>
</comment>
<name>A0A9D5C292_9LILI</name>
<dbReference type="InterPro" id="IPR036691">
    <property type="entry name" value="Endo/exonu/phosph_ase_sf"/>
</dbReference>
<dbReference type="EMBL" id="JAGGNH010000008">
    <property type="protein sequence ID" value="KAJ0964644.1"/>
    <property type="molecule type" value="Genomic_DNA"/>
</dbReference>
<reference evidence="2" key="1">
    <citation type="submission" date="2021-03" db="EMBL/GenBank/DDBJ databases">
        <authorList>
            <person name="Li Z."/>
            <person name="Yang C."/>
        </authorList>
    </citation>
    <scope>NUCLEOTIDE SEQUENCE</scope>
    <source>
        <strain evidence="2">Dzin_1.0</strain>
        <tissue evidence="2">Leaf</tissue>
    </source>
</reference>
<reference evidence="2" key="2">
    <citation type="journal article" date="2022" name="Hortic Res">
        <title>The genome of Dioscorea zingiberensis sheds light on the biosynthesis, origin and evolution of the medicinally important diosgenin saponins.</title>
        <authorList>
            <person name="Li Y."/>
            <person name="Tan C."/>
            <person name="Li Z."/>
            <person name="Guo J."/>
            <person name="Li S."/>
            <person name="Chen X."/>
            <person name="Wang C."/>
            <person name="Dai X."/>
            <person name="Yang H."/>
            <person name="Song W."/>
            <person name="Hou L."/>
            <person name="Xu J."/>
            <person name="Tong Z."/>
            <person name="Xu A."/>
            <person name="Yuan X."/>
            <person name="Wang W."/>
            <person name="Yang Q."/>
            <person name="Chen L."/>
            <person name="Sun Z."/>
            <person name="Wang K."/>
            <person name="Pan B."/>
            <person name="Chen J."/>
            <person name="Bao Y."/>
            <person name="Liu F."/>
            <person name="Qi X."/>
            <person name="Gang D.R."/>
            <person name="Wen J."/>
            <person name="Li J."/>
        </authorList>
    </citation>
    <scope>NUCLEOTIDE SEQUENCE</scope>
    <source>
        <strain evidence="2">Dzin_1.0</strain>
    </source>
</reference>
<dbReference type="Gene3D" id="3.60.10.10">
    <property type="entry name" value="Endonuclease/exonuclease/phosphatase"/>
    <property type="match status" value="1"/>
</dbReference>
<dbReference type="Proteomes" id="UP001085076">
    <property type="component" value="Miscellaneous, Linkage group lg08"/>
</dbReference>
<dbReference type="PANTHER" id="PTHR33710:SF71">
    <property type="entry name" value="ENDONUCLEASE_EXONUCLEASE_PHOSPHATASE DOMAIN-CONTAINING PROTEIN"/>
    <property type="match status" value="1"/>
</dbReference>
<dbReference type="PANTHER" id="PTHR33710">
    <property type="entry name" value="BNAC02G09200D PROTEIN"/>
    <property type="match status" value="1"/>
</dbReference>
<keyword evidence="3" id="KW-1185">Reference proteome</keyword>
<dbReference type="AlphaFoldDB" id="A0A9D5C292"/>
<dbReference type="SUPFAM" id="SSF56219">
    <property type="entry name" value="DNase I-like"/>
    <property type="match status" value="1"/>
</dbReference>
<sequence length="274" mass="31805">MICLVKTRANEPRIRKFCKKFKRKWEWAACPANGYSGGIIILWKKDLGQVTPLCFSRNVMHIIASDGVFKTWLISIVYNGQTVKEQQSTWLELNKLTSVVGPWIILGDFNTVRTHEERKGGKPNWTSGMKSDLFNSFIIHNNLVELKFSGPEFTWCNNQRGSSRIWTRLDRALCNNEWLNEVHHYHLSHLARCQSDHSPLLLNCKKVKELRLKPFRFDNNWTLLPECHRAVSGIWRSGDTGNPMHAISHKFHTLKKDLSKNCMGYSQNLARNIK</sequence>
<dbReference type="InterPro" id="IPR005135">
    <property type="entry name" value="Endo/exonuclease/phosphatase"/>
</dbReference>
<accession>A0A9D5C292</accession>
<dbReference type="Pfam" id="PF03372">
    <property type="entry name" value="Exo_endo_phos"/>
    <property type="match status" value="1"/>
</dbReference>
<feature type="domain" description="Endonuclease/exonuclease/phosphatase" evidence="1">
    <location>
        <begin position="30"/>
        <end position="197"/>
    </location>
</feature>
<organism evidence="2 3">
    <name type="scientific">Dioscorea zingiberensis</name>
    <dbReference type="NCBI Taxonomy" id="325984"/>
    <lineage>
        <taxon>Eukaryota</taxon>
        <taxon>Viridiplantae</taxon>
        <taxon>Streptophyta</taxon>
        <taxon>Embryophyta</taxon>
        <taxon>Tracheophyta</taxon>
        <taxon>Spermatophyta</taxon>
        <taxon>Magnoliopsida</taxon>
        <taxon>Liliopsida</taxon>
        <taxon>Dioscoreales</taxon>
        <taxon>Dioscoreaceae</taxon>
        <taxon>Dioscorea</taxon>
    </lineage>
</organism>
<gene>
    <name evidence="2" type="ORF">J5N97_025782</name>
</gene>
<evidence type="ECO:0000313" key="3">
    <source>
        <dbReference type="Proteomes" id="UP001085076"/>
    </source>
</evidence>
<evidence type="ECO:0000313" key="2">
    <source>
        <dbReference type="EMBL" id="KAJ0964644.1"/>
    </source>
</evidence>
<proteinExistence type="predicted"/>
<protein>
    <recommendedName>
        <fullName evidence="1">Endonuclease/exonuclease/phosphatase domain-containing protein</fullName>
    </recommendedName>
</protein>
<dbReference type="OrthoDB" id="786811at2759"/>